<name>A0A4R1J9C4_9GAMM</name>
<accession>A0A4R1J9C4</accession>
<proteinExistence type="predicted"/>
<keyword evidence="3" id="KW-1185">Reference proteome</keyword>
<gene>
    <name evidence="2" type="ORF">EV690_3285</name>
</gene>
<evidence type="ECO:0000313" key="2">
    <source>
        <dbReference type="EMBL" id="TCK46699.1"/>
    </source>
</evidence>
<evidence type="ECO:0008006" key="4">
    <source>
        <dbReference type="Google" id="ProtNLM"/>
    </source>
</evidence>
<comment type="caution">
    <text evidence="2">The sequence shown here is derived from an EMBL/GenBank/DDBJ whole genome shotgun (WGS) entry which is preliminary data.</text>
</comment>
<organism evidence="2 3">
    <name type="scientific">Celerinatantimonas diazotrophica</name>
    <dbReference type="NCBI Taxonomy" id="412034"/>
    <lineage>
        <taxon>Bacteria</taxon>
        <taxon>Pseudomonadati</taxon>
        <taxon>Pseudomonadota</taxon>
        <taxon>Gammaproteobacteria</taxon>
        <taxon>Celerinatantimonadaceae</taxon>
        <taxon>Celerinatantimonas</taxon>
    </lineage>
</organism>
<evidence type="ECO:0000256" key="1">
    <source>
        <dbReference type="SAM" id="SignalP"/>
    </source>
</evidence>
<evidence type="ECO:0000313" key="3">
    <source>
        <dbReference type="Proteomes" id="UP000295565"/>
    </source>
</evidence>
<dbReference type="EMBL" id="SMGD01000017">
    <property type="protein sequence ID" value="TCK46699.1"/>
    <property type="molecule type" value="Genomic_DNA"/>
</dbReference>
<feature type="chain" id="PRO_5020193805" description="Peptidase inhibitor I9" evidence="1">
    <location>
        <begin position="30"/>
        <end position="133"/>
    </location>
</feature>
<sequence length="133" mass="14720">MNIHRYKISLMFLALFPFTFLVLTSTAQADPQHHSNHAVKIDPLLTILLHKRAKEHIVKPVVASVLLKENSAAVLEQIRQSGASVISHSKNYPLLTIGLESTQQLHALAHIEGIEQIHSVYPSVGDSDFDPGK</sequence>
<reference evidence="2 3" key="1">
    <citation type="submission" date="2019-03" db="EMBL/GenBank/DDBJ databases">
        <title>Genomic Encyclopedia of Type Strains, Phase IV (KMG-IV): sequencing the most valuable type-strain genomes for metagenomic binning, comparative biology and taxonomic classification.</title>
        <authorList>
            <person name="Goeker M."/>
        </authorList>
    </citation>
    <scope>NUCLEOTIDE SEQUENCE [LARGE SCALE GENOMIC DNA]</scope>
    <source>
        <strain evidence="2 3">DSM 18577</strain>
    </source>
</reference>
<dbReference type="AlphaFoldDB" id="A0A4R1J9C4"/>
<protein>
    <recommendedName>
        <fullName evidence="4">Peptidase inhibitor I9</fullName>
    </recommendedName>
</protein>
<feature type="signal peptide" evidence="1">
    <location>
        <begin position="1"/>
        <end position="29"/>
    </location>
</feature>
<keyword evidence="1" id="KW-0732">Signal</keyword>
<dbReference type="Proteomes" id="UP000295565">
    <property type="component" value="Unassembled WGS sequence"/>
</dbReference>